<dbReference type="InterPro" id="IPR025428">
    <property type="entry name" value="Spore_YhaL"/>
</dbReference>
<gene>
    <name evidence="2" type="ORF">BleG1_1338</name>
</gene>
<dbReference type="HOGENOM" id="CLU_2407177_0_0_9"/>
<dbReference type="Pfam" id="PF14147">
    <property type="entry name" value="Spore_YhaL"/>
    <property type="match status" value="1"/>
</dbReference>
<protein>
    <submittedName>
        <fullName evidence="2">Sporulation protein</fullName>
    </submittedName>
</protein>
<accession>A0A060LRN0</accession>
<reference evidence="2 3" key="1">
    <citation type="journal article" date="2014" name="Gene">
        <title>A comparative genomic analysis of the alkalitolerant soil bacterium Bacillus lehensis G1.</title>
        <authorList>
            <person name="Noor Y.M."/>
            <person name="Samsulrizal N.H."/>
            <person name="Jema'on N.A."/>
            <person name="Low K.O."/>
            <person name="Ramli A.N."/>
            <person name="Alias N.I."/>
            <person name="Damis S.I."/>
            <person name="Fuzi S.F."/>
            <person name="Isa M.N."/>
            <person name="Murad A.M."/>
            <person name="Raih M.F."/>
            <person name="Bakar F.D."/>
            <person name="Najimudin N."/>
            <person name="Mahadi N.M."/>
            <person name="Illias R.M."/>
        </authorList>
    </citation>
    <scope>NUCLEOTIDE SEQUENCE [LARGE SCALE GENOMIC DNA]</scope>
    <source>
        <strain evidence="2 3">G1</strain>
    </source>
</reference>
<sequence>MKSKETSQFLALGAVVVLVVAFLLTQTSVGQFVLASPWWTYLLILGILFSGYQWIRALKEEKEIDEDFIEQEGNVYMERIQKAKKLKEQQEH</sequence>
<keyword evidence="3" id="KW-1185">Reference proteome</keyword>
<dbReference type="AlphaFoldDB" id="A0A060LRN0"/>
<organism evidence="2 3">
    <name type="scientific">Shouchella lehensis G1</name>
    <dbReference type="NCBI Taxonomy" id="1246626"/>
    <lineage>
        <taxon>Bacteria</taxon>
        <taxon>Bacillati</taxon>
        <taxon>Bacillota</taxon>
        <taxon>Bacilli</taxon>
        <taxon>Bacillales</taxon>
        <taxon>Bacillaceae</taxon>
        <taxon>Shouchella</taxon>
    </lineage>
</organism>
<dbReference type="Proteomes" id="UP000027142">
    <property type="component" value="Chromosome"/>
</dbReference>
<dbReference type="RefSeq" id="WP_084167402.1">
    <property type="nucleotide sequence ID" value="NZ_CP003923.1"/>
</dbReference>
<evidence type="ECO:0000256" key="1">
    <source>
        <dbReference type="SAM" id="Phobius"/>
    </source>
</evidence>
<dbReference type="OrthoDB" id="2454520at2"/>
<keyword evidence="1" id="KW-0812">Transmembrane</keyword>
<evidence type="ECO:0000313" key="2">
    <source>
        <dbReference type="EMBL" id="AIC93921.1"/>
    </source>
</evidence>
<dbReference type="PATRIC" id="fig|1246626.3.peg.1328"/>
<dbReference type="STRING" id="1246626.BleG1_1338"/>
<dbReference type="EMBL" id="CP003923">
    <property type="protein sequence ID" value="AIC93921.1"/>
    <property type="molecule type" value="Genomic_DNA"/>
</dbReference>
<proteinExistence type="predicted"/>
<evidence type="ECO:0000313" key="3">
    <source>
        <dbReference type="Proteomes" id="UP000027142"/>
    </source>
</evidence>
<keyword evidence="1" id="KW-1133">Transmembrane helix</keyword>
<dbReference type="KEGG" id="ble:BleG1_1338"/>
<feature type="transmembrane region" description="Helical" evidence="1">
    <location>
        <begin position="9"/>
        <end position="26"/>
    </location>
</feature>
<name>A0A060LRN0_9BACI</name>
<keyword evidence="1" id="KW-0472">Membrane</keyword>
<feature type="transmembrane region" description="Helical" evidence="1">
    <location>
        <begin position="38"/>
        <end position="55"/>
    </location>
</feature>